<dbReference type="AlphaFoldDB" id="A0A0B5DZ98"/>
<protein>
    <submittedName>
        <fullName evidence="8">Monooxygenase</fullName>
    </submittedName>
</protein>
<dbReference type="NCBIfam" id="TIGR03860">
    <property type="entry name" value="FMN_nitrolo"/>
    <property type="match status" value="1"/>
</dbReference>
<dbReference type="PANTHER" id="PTHR30011">
    <property type="entry name" value="ALKANESULFONATE MONOOXYGENASE-RELATED"/>
    <property type="match status" value="1"/>
</dbReference>
<dbReference type="EMBL" id="CP004393">
    <property type="protein sequence ID" value="AJE48753.1"/>
    <property type="molecule type" value="Genomic_DNA"/>
</dbReference>
<dbReference type="CDD" id="cd01095">
    <property type="entry name" value="Nitrilotriacetate_monoxgenase"/>
    <property type="match status" value="1"/>
</dbReference>
<dbReference type="Proteomes" id="UP000031521">
    <property type="component" value="Chromosome"/>
</dbReference>
<dbReference type="RefSeq" id="WP_043870994.1">
    <property type="nucleotide sequence ID" value="NZ_CP004393.1"/>
</dbReference>
<name>A0A0B5DZ98_9RHOB</name>
<gene>
    <name evidence="8" type="ORF">P73_4038</name>
</gene>
<dbReference type="Pfam" id="PF00296">
    <property type="entry name" value="Bac_luciferase"/>
    <property type="match status" value="1"/>
</dbReference>
<dbReference type="KEGG" id="cid:P73_4038"/>
<keyword evidence="9" id="KW-1185">Reference proteome</keyword>
<evidence type="ECO:0000256" key="2">
    <source>
        <dbReference type="ARBA" id="ARBA00022643"/>
    </source>
</evidence>
<evidence type="ECO:0000256" key="3">
    <source>
        <dbReference type="ARBA" id="ARBA00023002"/>
    </source>
</evidence>
<dbReference type="SUPFAM" id="SSF51679">
    <property type="entry name" value="Bacterial luciferase-like"/>
    <property type="match status" value="1"/>
</dbReference>
<dbReference type="InterPro" id="IPR036661">
    <property type="entry name" value="Luciferase-like_sf"/>
</dbReference>
<keyword evidence="4 8" id="KW-0503">Monooxygenase</keyword>
<evidence type="ECO:0000256" key="5">
    <source>
        <dbReference type="ARBA" id="ARBA00033748"/>
    </source>
</evidence>
<dbReference type="STRING" id="1208324.P73_4038"/>
<dbReference type="InterPro" id="IPR051260">
    <property type="entry name" value="Diverse_substr_monoxygenases"/>
</dbReference>
<evidence type="ECO:0000313" key="9">
    <source>
        <dbReference type="Proteomes" id="UP000031521"/>
    </source>
</evidence>
<dbReference type="Gene3D" id="3.20.20.30">
    <property type="entry name" value="Luciferase-like domain"/>
    <property type="match status" value="1"/>
</dbReference>
<feature type="binding site" evidence="6">
    <location>
        <position position="97"/>
    </location>
    <ligand>
        <name>FMN</name>
        <dbReference type="ChEBI" id="CHEBI:58210"/>
    </ligand>
</feature>
<keyword evidence="2 6" id="KW-0288">FMN</keyword>
<evidence type="ECO:0000313" key="8">
    <source>
        <dbReference type="EMBL" id="AJE48753.1"/>
    </source>
</evidence>
<dbReference type="PIRSF" id="PIRSF000337">
    <property type="entry name" value="NTA_MOA"/>
    <property type="match status" value="1"/>
</dbReference>
<evidence type="ECO:0000259" key="7">
    <source>
        <dbReference type="Pfam" id="PF00296"/>
    </source>
</evidence>
<evidence type="ECO:0000256" key="6">
    <source>
        <dbReference type="PIRSR" id="PIRSR000337-1"/>
    </source>
</evidence>
<reference evidence="8 9" key="1">
    <citation type="journal article" date="2014" name="Int. J. Syst. Evol. Microbiol.">
        <title>Celeribacter indicus sp. nov., a polycyclic aromatic hydrocarbon-degrading bacterium from deep-sea sediment and reclassification of Huaishuia halophila as Celeribacter halophilus comb. nov.</title>
        <authorList>
            <person name="Lai Q."/>
            <person name="Cao J."/>
            <person name="Yuan J."/>
            <person name="Li F."/>
            <person name="Shao Z."/>
        </authorList>
    </citation>
    <scope>NUCLEOTIDE SEQUENCE [LARGE SCALE GENOMIC DNA]</scope>
    <source>
        <strain evidence="8">P73</strain>
    </source>
</reference>
<keyword evidence="3" id="KW-0560">Oxidoreductase</keyword>
<evidence type="ECO:0000256" key="1">
    <source>
        <dbReference type="ARBA" id="ARBA00022630"/>
    </source>
</evidence>
<proteinExistence type="inferred from homology"/>
<dbReference type="GO" id="GO:0016705">
    <property type="term" value="F:oxidoreductase activity, acting on paired donors, with incorporation or reduction of molecular oxygen"/>
    <property type="evidence" value="ECO:0007669"/>
    <property type="project" value="InterPro"/>
</dbReference>
<accession>A0A0B5DZ98</accession>
<organism evidence="8 9">
    <name type="scientific">Celeribacter indicus</name>
    <dbReference type="NCBI Taxonomy" id="1208324"/>
    <lineage>
        <taxon>Bacteria</taxon>
        <taxon>Pseudomonadati</taxon>
        <taxon>Pseudomonadota</taxon>
        <taxon>Alphaproteobacteria</taxon>
        <taxon>Rhodobacterales</taxon>
        <taxon>Roseobacteraceae</taxon>
        <taxon>Celeribacter</taxon>
    </lineage>
</organism>
<feature type="binding site" evidence="6">
    <location>
        <position position="222"/>
    </location>
    <ligand>
        <name>FMN</name>
        <dbReference type="ChEBI" id="CHEBI:58210"/>
    </ligand>
</feature>
<feature type="domain" description="Luciferase-like" evidence="7">
    <location>
        <begin position="36"/>
        <end position="385"/>
    </location>
</feature>
<dbReference type="GO" id="GO:0004497">
    <property type="term" value="F:monooxygenase activity"/>
    <property type="evidence" value="ECO:0007669"/>
    <property type="project" value="UniProtKB-KW"/>
</dbReference>
<dbReference type="OrthoDB" id="9779442at2"/>
<dbReference type="InterPro" id="IPR016215">
    <property type="entry name" value="NTA_MOA"/>
</dbReference>
<dbReference type="InterPro" id="IPR011251">
    <property type="entry name" value="Luciferase-like_dom"/>
</dbReference>
<sequence length="444" mass="48278">MTAARKREIHLNLNILNVGVYGSAWRWPSVDPAAFVDPAHYIRCAQIAEKGKLDAVFMADKPGLVDHPQYRPFQALDPLVVLSGIAATTSHIGLIGTASSSYNSPYNIARRFASLDLLSGGRAAWNIVTSAEIEIARNFGRSDVTAHADRYAIAREFVEIVRALWDSWEDEALIADKAQGLLLDISKIHPIDHQSKNFSVAGPLTLPRSPQGRPVLVQAGASDDGRNLAAGVAEVIFTLSQTLEKSIDFAADIRRRAASFGRVPEDVVILPGLCTVIGDTEAAAQARRRELEELVPAEYGLARLAGTLQVDPDLLKLDEHLPEDLPIPVNHNQTMFAGTVAIARRENLTVRQLIRRLGGGAGHRIVAGTPEQIADDIGTWFAAGAADGFNIMPDVLPEGAETFVTEVVPILQRRGLFRTEYEGSTLRDHLGLTRAERGRFSTAI</sequence>
<dbReference type="PANTHER" id="PTHR30011:SF16">
    <property type="entry name" value="C2H2 FINGER DOMAIN TRANSCRIPTION FACTOR (EUROFUNG)-RELATED"/>
    <property type="match status" value="1"/>
</dbReference>
<comment type="similarity">
    <text evidence="5">Belongs to the NtaA/SnaA/DszA monooxygenase family.</text>
</comment>
<feature type="binding site" evidence="6">
    <location>
        <position position="151"/>
    </location>
    <ligand>
        <name>FMN</name>
        <dbReference type="ChEBI" id="CHEBI:58210"/>
    </ligand>
</feature>
<keyword evidence="1 6" id="KW-0285">Flavoprotein</keyword>
<feature type="binding site" evidence="6">
    <location>
        <position position="147"/>
    </location>
    <ligand>
        <name>FMN</name>
        <dbReference type="ChEBI" id="CHEBI:58210"/>
    </ligand>
</feature>
<dbReference type="HOGENOM" id="CLU_022256_1_2_5"/>
<evidence type="ECO:0000256" key="4">
    <source>
        <dbReference type="ARBA" id="ARBA00023033"/>
    </source>
</evidence>
<feature type="binding site" evidence="6">
    <location>
        <position position="60"/>
    </location>
    <ligand>
        <name>FMN</name>
        <dbReference type="ChEBI" id="CHEBI:58210"/>
    </ligand>
</feature>